<dbReference type="InterPro" id="IPR032687">
    <property type="entry name" value="AraC-type_N"/>
</dbReference>
<dbReference type="PROSITE" id="PS01124">
    <property type="entry name" value="HTH_ARAC_FAMILY_2"/>
    <property type="match status" value="1"/>
</dbReference>
<dbReference type="PANTHER" id="PTHR47894:SF4">
    <property type="entry name" value="HTH-TYPE TRANSCRIPTIONAL REGULATOR GADX"/>
    <property type="match status" value="1"/>
</dbReference>
<dbReference type="GO" id="GO:0005829">
    <property type="term" value="C:cytosol"/>
    <property type="evidence" value="ECO:0007669"/>
    <property type="project" value="TreeGrafter"/>
</dbReference>
<dbReference type="Gene3D" id="1.10.10.60">
    <property type="entry name" value="Homeodomain-like"/>
    <property type="match status" value="1"/>
</dbReference>
<sequence>MDNAHQHRSSADVTVVASAAHGLGDFIRLQGGDPDSVFGNVGLNPELLADPTLHLPLTGFCGAFEEASRQTHNDNFGLDFGRQFKPANIGLLGYIALSSPTLGDAFCTMSRLFAGHQQNTLMRLRDEGSVCRLEYQILHCAIQHKRQDAEMTMAAFTNLARHALGNRWAPEQVLFEHLRPEGWHKHSKFFDAPVLFGQPRNAMIFKRSCLERPMPDKDGLLLQLLSATMQRNLPVIDSKTSLADSVRREIQQALDHEDLNLKLIAGRLNLTSWTLQRRLNELSLTFTSLVDDVRWNIACNKLTQSSLPISELAVQLGFSEVSAFSRAFSRTHGMSPRQWRQSRPVWSPL</sequence>
<keyword evidence="2" id="KW-0238">DNA-binding</keyword>
<keyword evidence="3" id="KW-0804">Transcription</keyword>
<dbReference type="Proteomes" id="UP000325723">
    <property type="component" value="Unassembled WGS sequence"/>
</dbReference>
<evidence type="ECO:0000313" key="5">
    <source>
        <dbReference type="EMBL" id="VVP17131.1"/>
    </source>
</evidence>
<dbReference type="SUPFAM" id="SSF46689">
    <property type="entry name" value="Homeodomain-like"/>
    <property type="match status" value="1"/>
</dbReference>
<comment type="caution">
    <text evidence="5">The sequence shown here is derived from an EMBL/GenBank/DDBJ whole genome shotgun (WGS) entry which is preliminary data.</text>
</comment>
<dbReference type="RefSeq" id="WP_224789109.1">
    <property type="nucleotide sequence ID" value="NZ_CABVIE010000011.1"/>
</dbReference>
<dbReference type="GO" id="GO:0000976">
    <property type="term" value="F:transcription cis-regulatory region binding"/>
    <property type="evidence" value="ECO:0007669"/>
    <property type="project" value="TreeGrafter"/>
</dbReference>
<name>A0A8H2P316_PSEFL</name>
<organism evidence="5 6">
    <name type="scientific">Pseudomonas fluorescens</name>
    <dbReference type="NCBI Taxonomy" id="294"/>
    <lineage>
        <taxon>Bacteria</taxon>
        <taxon>Pseudomonadati</taxon>
        <taxon>Pseudomonadota</taxon>
        <taxon>Gammaproteobacteria</taxon>
        <taxon>Pseudomonadales</taxon>
        <taxon>Pseudomonadaceae</taxon>
        <taxon>Pseudomonas</taxon>
    </lineage>
</organism>
<dbReference type="Pfam" id="PF12833">
    <property type="entry name" value="HTH_18"/>
    <property type="match status" value="1"/>
</dbReference>
<accession>A0A8H2P316</accession>
<gene>
    <name evidence="5" type="ORF">PS900_03656</name>
</gene>
<dbReference type="InterPro" id="IPR009057">
    <property type="entry name" value="Homeodomain-like_sf"/>
</dbReference>
<keyword evidence="1" id="KW-0805">Transcription regulation</keyword>
<feature type="domain" description="HTH araC/xylS-type" evidence="4">
    <location>
        <begin position="244"/>
        <end position="342"/>
    </location>
</feature>
<dbReference type="AlphaFoldDB" id="A0A8H2P316"/>
<dbReference type="Pfam" id="PF12625">
    <property type="entry name" value="Arabinose_bd"/>
    <property type="match status" value="1"/>
</dbReference>
<dbReference type="InterPro" id="IPR018060">
    <property type="entry name" value="HTH_AraC"/>
</dbReference>
<dbReference type="InterPro" id="IPR020449">
    <property type="entry name" value="Tscrpt_reg_AraC-type_HTH"/>
</dbReference>
<evidence type="ECO:0000259" key="4">
    <source>
        <dbReference type="PROSITE" id="PS01124"/>
    </source>
</evidence>
<evidence type="ECO:0000313" key="6">
    <source>
        <dbReference type="Proteomes" id="UP000325723"/>
    </source>
</evidence>
<evidence type="ECO:0000256" key="3">
    <source>
        <dbReference type="ARBA" id="ARBA00023163"/>
    </source>
</evidence>
<protein>
    <submittedName>
        <fullName evidence="5">Putative HTH-type transcriptional regulator</fullName>
    </submittedName>
</protein>
<evidence type="ECO:0000256" key="1">
    <source>
        <dbReference type="ARBA" id="ARBA00023015"/>
    </source>
</evidence>
<dbReference type="GO" id="GO:0003700">
    <property type="term" value="F:DNA-binding transcription factor activity"/>
    <property type="evidence" value="ECO:0007669"/>
    <property type="project" value="InterPro"/>
</dbReference>
<dbReference type="PRINTS" id="PR00032">
    <property type="entry name" value="HTHARAC"/>
</dbReference>
<dbReference type="PANTHER" id="PTHR47894">
    <property type="entry name" value="HTH-TYPE TRANSCRIPTIONAL REGULATOR GADX"/>
    <property type="match status" value="1"/>
</dbReference>
<dbReference type="SMART" id="SM00342">
    <property type="entry name" value="HTH_ARAC"/>
    <property type="match status" value="1"/>
</dbReference>
<reference evidence="5 6" key="1">
    <citation type="submission" date="2019-09" db="EMBL/GenBank/DDBJ databases">
        <authorList>
            <person name="Chandra G."/>
            <person name="Truman W A."/>
        </authorList>
    </citation>
    <scope>NUCLEOTIDE SEQUENCE [LARGE SCALE GENOMIC DNA]</scope>
    <source>
        <strain evidence="5">PS900</strain>
    </source>
</reference>
<proteinExistence type="predicted"/>
<evidence type="ECO:0000256" key="2">
    <source>
        <dbReference type="ARBA" id="ARBA00023125"/>
    </source>
</evidence>
<dbReference type="EMBL" id="CABVIE010000011">
    <property type="protein sequence ID" value="VVP17131.1"/>
    <property type="molecule type" value="Genomic_DNA"/>
</dbReference>